<reference evidence="2" key="2">
    <citation type="journal article" date="2013" name="PLoS ONE">
        <title>Genome implosion elicits host-confinement in Alcaligenaceae: evidence from the comparative genomics of Tetrathiobacter kashmirensis, a pathogen in the making.</title>
        <authorList>
            <person name="Ghosh W."/>
            <person name="Alam M."/>
            <person name="Roy C."/>
            <person name="Pyne P."/>
            <person name="George A."/>
            <person name="Chakraborty R."/>
            <person name="Majumder S."/>
            <person name="Agarwal A."/>
            <person name="Chakraborty S."/>
            <person name="Majumdar S."/>
            <person name="Gupta S.K."/>
        </authorList>
    </citation>
    <scope>NUCLEOTIDE SEQUENCE [LARGE SCALE GENOMIC DNA]</scope>
    <source>
        <strain evidence="2">WT001</strain>
    </source>
</reference>
<gene>
    <name evidence="1" type="ordered locus">TKWG_21490</name>
</gene>
<dbReference type="OrthoDB" id="8633761at2"/>
<keyword evidence="2" id="KW-1185">Reference proteome</keyword>
<name>I3UG49_ADVKW</name>
<dbReference type="KEGG" id="aka:TKWG_21490"/>
<dbReference type="RefSeq" id="WP_014752078.1">
    <property type="nucleotide sequence ID" value="NC_017964.1"/>
</dbReference>
<protein>
    <submittedName>
        <fullName evidence="1">Uncharacterized protein</fullName>
    </submittedName>
</protein>
<accession>I3UG49</accession>
<proteinExistence type="predicted"/>
<dbReference type="HOGENOM" id="CLU_1691775_0_0_4"/>
<dbReference type="Proteomes" id="UP000005267">
    <property type="component" value="Chromosome"/>
</dbReference>
<evidence type="ECO:0000313" key="1">
    <source>
        <dbReference type="EMBL" id="AFK63987.1"/>
    </source>
</evidence>
<organism evidence="1 2">
    <name type="scientific">Advenella kashmirensis (strain DSM 17095 / LMG 22695 / WT001)</name>
    <name type="common">Tetrathiobacter kashmirensis</name>
    <dbReference type="NCBI Taxonomy" id="1036672"/>
    <lineage>
        <taxon>Bacteria</taxon>
        <taxon>Pseudomonadati</taxon>
        <taxon>Pseudomonadota</taxon>
        <taxon>Betaproteobacteria</taxon>
        <taxon>Burkholderiales</taxon>
        <taxon>Alcaligenaceae</taxon>
    </lineage>
</organism>
<reference evidence="1 2" key="1">
    <citation type="journal article" date="2011" name="J. Bacteriol.">
        <title>Whole-genome shotgun sequencing of the sulfur-oxidizing chemoautotroph Tetrathiobacter kashmirensis.</title>
        <authorList>
            <person name="Ghosh W."/>
            <person name="George A."/>
            <person name="Agarwal A."/>
            <person name="Raj P."/>
            <person name="Alam M."/>
            <person name="Pyne P."/>
            <person name="Das Gupta S.K."/>
        </authorList>
    </citation>
    <scope>NUCLEOTIDE SEQUENCE [LARGE SCALE GENOMIC DNA]</scope>
    <source>
        <strain evidence="1 2">WT001</strain>
    </source>
</reference>
<sequence>MKVSQRFISIGIMFVLFVVLLGTALLAGQKSDAALVSENGQLSCSKAQFDDYIKIMLLTGEMTLSQPPDSGTLAQQQKMIDAFAALSLPKDKTVVAAGHTESGKVYTTTCKNEKCTMYEMAQPEQACLREYWNDCPYIAMQFREKKYCFLVPASQ</sequence>
<dbReference type="EMBL" id="CP003555">
    <property type="protein sequence ID" value="AFK63987.1"/>
    <property type="molecule type" value="Genomic_DNA"/>
</dbReference>
<dbReference type="AlphaFoldDB" id="I3UG49"/>
<evidence type="ECO:0000313" key="2">
    <source>
        <dbReference type="Proteomes" id="UP000005267"/>
    </source>
</evidence>